<sequence>MKFVIHIDSKIPFYFTATTSELMTADEKTYEFDEIYLNRQMLVKQIRYNSSVLYYTNYISLSQQQQLLYQLSDGNNLPIELDGNELSTLPSPLQNQLILINQSPVFLATKIEKLLYAAGSFSALYNLLISLKQNEQISSIPANLPQVVIISLRVTEQSLDQVHKTLELFNSLRKITSVQAQSELDLDLLNLEMSPIKTTNNKLLAQLQKYPQKIKSLEDMIKQDNSLKIESLPPIPPKPDTVDTSMQASYRNTEESVQVSQNDGSLQFNSNMSQLQESQTQTRKKNQSQQVSREYNSTTSLLTNDNNVDSKNQSTQSHRKHGDSVRSSKGDTSNLPNPSSTYNQSSYMFSQQESDLSQLSKLTGTSSYAQTYKSEHKRTEPEKDAIKRQNSQESQGLQRENSRNLKSPLQNESTHDKSDKVVNRSNMSNASANKEKNVSMSRESGTDCRDVKTDNRNEIPIEMTKLAISKPNIPKEPRKDTSYNNLQQKINQANEVFRSKQAQDVDSLFNSINSTLNSDQPSIHDHSIQSEHSLNNEEHYEEQTTPQHLKKRTARLNNVMQSPMNLELEFNGKEKTIEIKQKQTPFQVDELHDRIDQLQFYVHGLNNKIQNMSASQVMHQVDMTKSQVNTFEVKATKNIKFLQSVQISLQKHKCVYEKPQELIQCDVNPIFRPINHVLCKDFTDITNQLDIKYLNLNKTGKVNSQVITEQATNNSLPNNAVNTSVKNDDVRPSDQFVRSAQQPQQYYQYANTPYTAMEPNYQLQIIEEIKKSVIQNIENKPERVVEKIIIKESADGFNHEINQMKQQIMDLQRRKRIVCPNLVEKAKDIKEQLMLSRME</sequence>
<reference evidence="3 4" key="2">
    <citation type="submission" date="2024-07" db="EMBL/GenBank/DDBJ databases">
        <authorList>
            <person name="Akdeniz Z."/>
        </authorList>
    </citation>
    <scope>NUCLEOTIDE SEQUENCE [LARGE SCALE GENOMIC DNA]</scope>
</reference>
<feature type="region of interest" description="Disordered" evidence="1">
    <location>
        <begin position="516"/>
        <end position="545"/>
    </location>
</feature>
<dbReference type="EMBL" id="CATOUU010001118">
    <property type="protein sequence ID" value="CAI9972950.1"/>
    <property type="molecule type" value="Genomic_DNA"/>
</dbReference>
<feature type="region of interest" description="Disordered" evidence="1">
    <location>
        <begin position="369"/>
        <end position="454"/>
    </location>
</feature>
<reference evidence="2" key="1">
    <citation type="submission" date="2023-06" db="EMBL/GenBank/DDBJ databases">
        <authorList>
            <person name="Kurt Z."/>
        </authorList>
    </citation>
    <scope>NUCLEOTIDE SEQUENCE</scope>
</reference>
<evidence type="ECO:0000313" key="2">
    <source>
        <dbReference type="EMBL" id="CAI9972950.1"/>
    </source>
</evidence>
<feature type="compositionally biased region" description="Polar residues" evidence="1">
    <location>
        <begin position="388"/>
        <end position="412"/>
    </location>
</feature>
<accession>A0AA86RUS2</accession>
<gene>
    <name evidence="3" type="ORF">HINF_LOCUS28588</name>
    <name evidence="2" type="ORF">HINF_LOCUS60595</name>
</gene>
<proteinExistence type="predicted"/>
<feature type="compositionally biased region" description="Polar residues" evidence="1">
    <location>
        <begin position="242"/>
        <end position="295"/>
    </location>
</feature>
<evidence type="ECO:0000256" key="1">
    <source>
        <dbReference type="SAM" id="MobiDB-lite"/>
    </source>
</evidence>
<feature type="compositionally biased region" description="Polar residues" evidence="1">
    <location>
        <begin position="423"/>
        <end position="443"/>
    </location>
</feature>
<feature type="region of interest" description="Disordered" evidence="1">
    <location>
        <begin position="228"/>
        <end position="354"/>
    </location>
</feature>
<feature type="compositionally biased region" description="Low complexity" evidence="1">
    <location>
        <begin position="296"/>
        <end position="307"/>
    </location>
</feature>
<evidence type="ECO:0000313" key="3">
    <source>
        <dbReference type="EMBL" id="CAL6022321.1"/>
    </source>
</evidence>
<evidence type="ECO:0000313" key="4">
    <source>
        <dbReference type="Proteomes" id="UP001642409"/>
    </source>
</evidence>
<protein>
    <submittedName>
        <fullName evidence="3">Hypothetical_protein</fullName>
    </submittedName>
</protein>
<feature type="compositionally biased region" description="Basic and acidic residues" evidence="1">
    <location>
        <begin position="413"/>
        <end position="422"/>
    </location>
</feature>
<feature type="compositionally biased region" description="Basic and acidic residues" evidence="1">
    <location>
        <begin position="444"/>
        <end position="454"/>
    </location>
</feature>
<feature type="compositionally biased region" description="Basic and acidic residues" evidence="1">
    <location>
        <begin position="522"/>
        <end position="542"/>
    </location>
</feature>
<dbReference type="EMBL" id="CAXDID020000091">
    <property type="protein sequence ID" value="CAL6022321.1"/>
    <property type="molecule type" value="Genomic_DNA"/>
</dbReference>
<feature type="compositionally biased region" description="Polar residues" evidence="1">
    <location>
        <begin position="330"/>
        <end position="354"/>
    </location>
</feature>
<name>A0AA86RUS2_9EUKA</name>
<organism evidence="2">
    <name type="scientific">Hexamita inflata</name>
    <dbReference type="NCBI Taxonomy" id="28002"/>
    <lineage>
        <taxon>Eukaryota</taxon>
        <taxon>Metamonada</taxon>
        <taxon>Diplomonadida</taxon>
        <taxon>Hexamitidae</taxon>
        <taxon>Hexamitinae</taxon>
        <taxon>Hexamita</taxon>
    </lineage>
</organism>
<dbReference type="Proteomes" id="UP001642409">
    <property type="component" value="Unassembled WGS sequence"/>
</dbReference>
<keyword evidence="4" id="KW-1185">Reference proteome</keyword>
<comment type="caution">
    <text evidence="2">The sequence shown here is derived from an EMBL/GenBank/DDBJ whole genome shotgun (WGS) entry which is preliminary data.</text>
</comment>
<feature type="compositionally biased region" description="Basic and acidic residues" evidence="1">
    <location>
        <begin position="373"/>
        <end position="387"/>
    </location>
</feature>
<dbReference type="AlphaFoldDB" id="A0AA86RUS2"/>